<name>A0A1H6YE07_9FIRM</name>
<sequence length="237" mass="23770">MKFTQTNYLGTKQILKFPDHYVAMTVTVDDTGVIADEDGNKIVPAGTIVGGNGVLLDSSKVVSDVNLGIVAASLTTAFAAKNSNLLFTAKAEGTPGNAIKVALVDPAAADQTLAIAVTDKTITVNLATDDSKAIITTANDVVGAIMDDAVARKLIDVKPAKGNTGAGVVGALAATALSGGTAGAGGSAEGVLMNDTDVTYGSALSAMIIHGYIDVNKIPVPPSAADIAALKQITFLG</sequence>
<protein>
    <recommendedName>
        <fullName evidence="3">Bacteriophage lambda head decoration protein D</fullName>
    </recommendedName>
</protein>
<dbReference type="RefSeq" id="WP_091830656.1">
    <property type="nucleotide sequence ID" value="NZ_FNZK01000006.1"/>
</dbReference>
<organism evidence="1 2">
    <name type="scientific">Propionispira arboris</name>
    <dbReference type="NCBI Taxonomy" id="84035"/>
    <lineage>
        <taxon>Bacteria</taxon>
        <taxon>Bacillati</taxon>
        <taxon>Bacillota</taxon>
        <taxon>Negativicutes</taxon>
        <taxon>Selenomonadales</taxon>
        <taxon>Selenomonadaceae</taxon>
        <taxon>Propionispira</taxon>
    </lineage>
</organism>
<evidence type="ECO:0000313" key="2">
    <source>
        <dbReference type="Proteomes" id="UP000199662"/>
    </source>
</evidence>
<keyword evidence="2" id="KW-1185">Reference proteome</keyword>
<dbReference type="Proteomes" id="UP000199662">
    <property type="component" value="Unassembled WGS sequence"/>
</dbReference>
<gene>
    <name evidence="1" type="ORF">SAMN05660742_10682</name>
</gene>
<dbReference type="EMBL" id="FNZK01000006">
    <property type="protein sequence ID" value="SEJ35420.1"/>
    <property type="molecule type" value="Genomic_DNA"/>
</dbReference>
<dbReference type="STRING" id="84035.SAMN05660742_10682"/>
<proteinExistence type="predicted"/>
<dbReference type="AlphaFoldDB" id="A0A1H6YE07"/>
<evidence type="ECO:0008006" key="3">
    <source>
        <dbReference type="Google" id="ProtNLM"/>
    </source>
</evidence>
<evidence type="ECO:0000313" key="1">
    <source>
        <dbReference type="EMBL" id="SEJ35420.1"/>
    </source>
</evidence>
<accession>A0A1H6YE07</accession>
<reference evidence="1 2" key="1">
    <citation type="submission" date="2016-10" db="EMBL/GenBank/DDBJ databases">
        <authorList>
            <person name="de Groot N.N."/>
        </authorList>
    </citation>
    <scope>NUCLEOTIDE SEQUENCE [LARGE SCALE GENOMIC DNA]</scope>
    <source>
        <strain evidence="1 2">DSM 2179</strain>
    </source>
</reference>